<accession>A0ABV1N0V4</accession>
<feature type="transmembrane region" description="Helical" evidence="1">
    <location>
        <begin position="110"/>
        <end position="130"/>
    </location>
</feature>
<feature type="transmembrane region" description="Helical" evidence="1">
    <location>
        <begin position="51"/>
        <end position="74"/>
    </location>
</feature>
<keyword evidence="1" id="KW-0812">Transmembrane</keyword>
<protein>
    <submittedName>
        <fullName evidence="2">DUF3021 domain-containing protein</fullName>
    </submittedName>
</protein>
<dbReference type="Proteomes" id="UP001478862">
    <property type="component" value="Unassembled WGS sequence"/>
</dbReference>
<sequence>MRKDLLIRIIGGFVIGAVLGQVVQFFVSMGIAQRSYAWVVPEFRALFTNEINAIITQVLLTGLIGITFAVAALFFEMARWGMLKQFIVHFFVTAIIWIPIVMILWMPKTMANVCSLLASFLGTYVVTWLLQYKLSKRDIEKINAMLIERGESHDD</sequence>
<evidence type="ECO:0000313" key="2">
    <source>
        <dbReference type="EMBL" id="MEQ6357789.1"/>
    </source>
</evidence>
<dbReference type="Pfam" id="PF11457">
    <property type="entry name" value="DUF3021"/>
    <property type="match status" value="1"/>
</dbReference>
<comment type="caution">
    <text evidence="2">The sequence shown here is derived from an EMBL/GenBank/DDBJ whole genome shotgun (WGS) entry which is preliminary data.</text>
</comment>
<keyword evidence="1" id="KW-0472">Membrane</keyword>
<dbReference type="RefSeq" id="WP_349662097.1">
    <property type="nucleotide sequence ID" value="NZ_JBEGDG010000035.1"/>
</dbReference>
<feature type="transmembrane region" description="Helical" evidence="1">
    <location>
        <begin position="7"/>
        <end position="31"/>
    </location>
</feature>
<gene>
    <name evidence="2" type="ORF">ABNX05_24595</name>
</gene>
<dbReference type="InterPro" id="IPR021560">
    <property type="entry name" value="DUF3021"/>
</dbReference>
<organism evidence="2 3">
    <name type="scientific">Lysinibacillus zambalensis</name>
    <dbReference type="NCBI Taxonomy" id="3160866"/>
    <lineage>
        <taxon>Bacteria</taxon>
        <taxon>Bacillati</taxon>
        <taxon>Bacillota</taxon>
        <taxon>Bacilli</taxon>
        <taxon>Bacillales</taxon>
        <taxon>Bacillaceae</taxon>
        <taxon>Lysinibacillus</taxon>
    </lineage>
</organism>
<evidence type="ECO:0000256" key="1">
    <source>
        <dbReference type="SAM" id="Phobius"/>
    </source>
</evidence>
<keyword evidence="3" id="KW-1185">Reference proteome</keyword>
<evidence type="ECO:0000313" key="3">
    <source>
        <dbReference type="Proteomes" id="UP001478862"/>
    </source>
</evidence>
<name>A0ABV1N0V4_9BACI</name>
<reference evidence="2 3" key="1">
    <citation type="submission" date="2024-06" db="EMBL/GenBank/DDBJ databases">
        <title>Lysinibacillus zambalefons sp. nov., a Novel Firmicute Isolated from the Poon Bato Zambales Hyperalkaline Spring.</title>
        <authorList>
            <person name="Aja J.A."/>
            <person name="Lazaro J.E.H."/>
            <person name="Llorin L.D."/>
            <person name="Lim K.R."/>
            <person name="Teodosio J."/>
            <person name="Dalisay D.S."/>
        </authorList>
    </citation>
    <scope>NUCLEOTIDE SEQUENCE [LARGE SCALE GENOMIC DNA]</scope>
    <source>
        <strain evidence="2 3">M3</strain>
    </source>
</reference>
<proteinExistence type="predicted"/>
<keyword evidence="1" id="KW-1133">Transmembrane helix</keyword>
<dbReference type="EMBL" id="JBEGDG010000035">
    <property type="protein sequence ID" value="MEQ6357789.1"/>
    <property type="molecule type" value="Genomic_DNA"/>
</dbReference>
<feature type="transmembrane region" description="Helical" evidence="1">
    <location>
        <begin position="86"/>
        <end position="104"/>
    </location>
</feature>